<dbReference type="EMBL" id="JARAKF010000001">
    <property type="protein sequence ID" value="MDU8996231.1"/>
    <property type="molecule type" value="Genomic_DNA"/>
</dbReference>
<evidence type="ECO:0000313" key="2">
    <source>
        <dbReference type="Proteomes" id="UP001257627"/>
    </source>
</evidence>
<sequence length="169" mass="18989">MFDIRIICDPADTDRIVAALDKTFTAGTVTVCPTRDGKQHRFYVRADHRTEPGPWPTPEAAYAFAPSIVREIGWTVGTAVDRPRGEVSGREYWLRKAALLDRIALRDEQDGITGDADEVATEAARRFVDYDRDGNRGHHDGPIRAVQPRAAAEPRGYVRQEYAHWAKTN</sequence>
<dbReference type="RefSeq" id="WP_316733956.1">
    <property type="nucleotide sequence ID" value="NZ_JARAKF010000001.1"/>
</dbReference>
<protein>
    <submittedName>
        <fullName evidence="1">Uncharacterized protein</fullName>
    </submittedName>
</protein>
<reference evidence="1 2" key="1">
    <citation type="submission" date="2023-02" db="EMBL/GenBank/DDBJ databases">
        <authorList>
            <person name="Maleckis M."/>
        </authorList>
    </citation>
    <scope>NUCLEOTIDE SEQUENCE [LARGE SCALE GENOMIC DNA]</scope>
    <source>
        <strain evidence="1 2">P8-A2</strain>
    </source>
</reference>
<keyword evidence="2" id="KW-1185">Reference proteome</keyword>
<gene>
    <name evidence="1" type="ORF">PU648_28535</name>
</gene>
<comment type="caution">
    <text evidence="1">The sequence shown here is derived from an EMBL/GenBank/DDBJ whole genome shotgun (WGS) entry which is preliminary data.</text>
</comment>
<name>A0ABU3UQN1_9ACTN</name>
<evidence type="ECO:0000313" key="1">
    <source>
        <dbReference type="EMBL" id="MDU8996231.1"/>
    </source>
</evidence>
<organism evidence="1 2">
    <name type="scientific">Streptomyces mirabilis</name>
    <dbReference type="NCBI Taxonomy" id="68239"/>
    <lineage>
        <taxon>Bacteria</taxon>
        <taxon>Bacillati</taxon>
        <taxon>Actinomycetota</taxon>
        <taxon>Actinomycetes</taxon>
        <taxon>Kitasatosporales</taxon>
        <taxon>Streptomycetaceae</taxon>
        <taxon>Streptomyces</taxon>
    </lineage>
</organism>
<proteinExistence type="predicted"/>
<dbReference type="Proteomes" id="UP001257627">
    <property type="component" value="Unassembled WGS sequence"/>
</dbReference>
<accession>A0ABU3UQN1</accession>